<dbReference type="AlphaFoldDB" id="A0A2S6I8N6"/>
<keyword evidence="2" id="KW-0479">Metal-binding</keyword>
<feature type="domain" description="Sulfatase N-terminal" evidence="6">
    <location>
        <begin position="32"/>
        <end position="426"/>
    </location>
</feature>
<keyword evidence="3" id="KW-0378">Hydrolase</keyword>
<dbReference type="Gene3D" id="3.30.1120.10">
    <property type="match status" value="1"/>
</dbReference>
<dbReference type="CDD" id="cd16025">
    <property type="entry name" value="PAS_like"/>
    <property type="match status" value="1"/>
</dbReference>
<evidence type="ECO:0000256" key="1">
    <source>
        <dbReference type="ARBA" id="ARBA00008779"/>
    </source>
</evidence>
<evidence type="ECO:0000256" key="2">
    <source>
        <dbReference type="ARBA" id="ARBA00022723"/>
    </source>
</evidence>
<dbReference type="GO" id="GO:0046872">
    <property type="term" value="F:metal ion binding"/>
    <property type="evidence" value="ECO:0007669"/>
    <property type="project" value="UniProtKB-KW"/>
</dbReference>
<evidence type="ECO:0000313" key="7">
    <source>
        <dbReference type="EMBL" id="PPK87860.1"/>
    </source>
</evidence>
<organism evidence="7 8">
    <name type="scientific">Neolewinella xylanilytica</name>
    <dbReference type="NCBI Taxonomy" id="1514080"/>
    <lineage>
        <taxon>Bacteria</taxon>
        <taxon>Pseudomonadati</taxon>
        <taxon>Bacteroidota</taxon>
        <taxon>Saprospiria</taxon>
        <taxon>Saprospirales</taxon>
        <taxon>Lewinellaceae</taxon>
        <taxon>Neolewinella</taxon>
    </lineage>
</organism>
<sequence>MKLSVVILAIPFLFAVGCRSNADPAGPTDDRPNIVIILADDMGYSDIGCYGGEIATPHLDRLAADGLKFRHFYNAARCCPTRASLLTGQYPHVAGMGKMVSSVESTPEPGPYQGYLREDVPTLAERLADAGYRTYLSGKWHVGEKPEHWPLRRGFDRYFGLISGASSYYTLRTDQDRQRQMVLDSVPWTPPATGFYATDAYADFAVDVLRDHEQTQGDQPFFLYLAFTAPHWPLHAPEATTQLYRGKYAAGWDSLRHLRHARQRELGLIDARYALPPLEDDVPEWTDIDPADQWERRMEVYAAMVHRMDEGIGRLIEQLEESGELDNTLLVFLSDNGGCAEDISGRQLHRDTATIGLPGSYVAYRKPWSQLSNVPFRKYKQWTDEGGIATPLIVHWPAGAPQGDDWIDAYGHVIDLYPTALSAAGIPLGGEALPGRDIFSNLESEAYEQTRPLFWEHFGRAAVRRGRYKLVRHREDGAWMLFDLRNDPTEGTNIATEQPATVSELAKLYAGWAQAVGV</sequence>
<dbReference type="InterPro" id="IPR050738">
    <property type="entry name" value="Sulfatase"/>
</dbReference>
<protein>
    <submittedName>
        <fullName evidence="7">Arylsulfatase</fullName>
    </submittedName>
</protein>
<accession>A0A2S6I8N6</accession>
<dbReference type="InterPro" id="IPR024607">
    <property type="entry name" value="Sulfatase_CS"/>
</dbReference>
<dbReference type="RefSeq" id="WP_211295163.1">
    <property type="nucleotide sequence ID" value="NZ_PTJC01000005.1"/>
</dbReference>
<comment type="caution">
    <text evidence="7">The sequence shown here is derived from an EMBL/GenBank/DDBJ whole genome shotgun (WGS) entry which is preliminary data.</text>
</comment>
<evidence type="ECO:0000313" key="8">
    <source>
        <dbReference type="Proteomes" id="UP000237662"/>
    </source>
</evidence>
<dbReference type="PROSITE" id="PS51257">
    <property type="entry name" value="PROKAR_LIPOPROTEIN"/>
    <property type="match status" value="1"/>
</dbReference>
<feature type="chain" id="PRO_5015424262" evidence="5">
    <location>
        <begin position="23"/>
        <end position="518"/>
    </location>
</feature>
<dbReference type="GO" id="GO:0004065">
    <property type="term" value="F:arylsulfatase activity"/>
    <property type="evidence" value="ECO:0007669"/>
    <property type="project" value="TreeGrafter"/>
</dbReference>
<keyword evidence="5" id="KW-0732">Signal</keyword>
<evidence type="ECO:0000256" key="3">
    <source>
        <dbReference type="ARBA" id="ARBA00022801"/>
    </source>
</evidence>
<reference evidence="7 8" key="1">
    <citation type="submission" date="2018-02" db="EMBL/GenBank/DDBJ databases">
        <title>Genomic Encyclopedia of Archaeal and Bacterial Type Strains, Phase II (KMG-II): from individual species to whole genera.</title>
        <authorList>
            <person name="Goeker M."/>
        </authorList>
    </citation>
    <scope>NUCLEOTIDE SEQUENCE [LARGE SCALE GENOMIC DNA]</scope>
    <source>
        <strain evidence="7 8">DSM 29526</strain>
    </source>
</reference>
<evidence type="ECO:0000256" key="5">
    <source>
        <dbReference type="SAM" id="SignalP"/>
    </source>
</evidence>
<proteinExistence type="inferred from homology"/>
<dbReference type="Proteomes" id="UP000237662">
    <property type="component" value="Unassembled WGS sequence"/>
</dbReference>
<dbReference type="Gene3D" id="3.40.720.10">
    <property type="entry name" value="Alkaline Phosphatase, subunit A"/>
    <property type="match status" value="1"/>
</dbReference>
<evidence type="ECO:0000256" key="4">
    <source>
        <dbReference type="ARBA" id="ARBA00022837"/>
    </source>
</evidence>
<dbReference type="Pfam" id="PF00884">
    <property type="entry name" value="Sulfatase"/>
    <property type="match status" value="1"/>
</dbReference>
<dbReference type="InterPro" id="IPR000917">
    <property type="entry name" value="Sulfatase_N"/>
</dbReference>
<feature type="signal peptide" evidence="5">
    <location>
        <begin position="1"/>
        <end position="22"/>
    </location>
</feature>
<dbReference type="EMBL" id="PTJC01000005">
    <property type="protein sequence ID" value="PPK87860.1"/>
    <property type="molecule type" value="Genomic_DNA"/>
</dbReference>
<dbReference type="PROSITE" id="PS00149">
    <property type="entry name" value="SULFATASE_2"/>
    <property type="match status" value="1"/>
</dbReference>
<dbReference type="InterPro" id="IPR017850">
    <property type="entry name" value="Alkaline_phosphatase_core_sf"/>
</dbReference>
<dbReference type="PANTHER" id="PTHR42693:SF53">
    <property type="entry name" value="ENDO-4-O-SULFATASE"/>
    <property type="match status" value="1"/>
</dbReference>
<keyword evidence="4" id="KW-0106">Calcium</keyword>
<evidence type="ECO:0000259" key="6">
    <source>
        <dbReference type="Pfam" id="PF00884"/>
    </source>
</evidence>
<dbReference type="PANTHER" id="PTHR42693">
    <property type="entry name" value="ARYLSULFATASE FAMILY MEMBER"/>
    <property type="match status" value="1"/>
</dbReference>
<comment type="similarity">
    <text evidence="1">Belongs to the sulfatase family.</text>
</comment>
<gene>
    <name evidence="7" type="ORF">CLV84_0813</name>
</gene>
<name>A0A2S6I8N6_9BACT</name>
<keyword evidence="8" id="KW-1185">Reference proteome</keyword>
<dbReference type="SUPFAM" id="SSF53649">
    <property type="entry name" value="Alkaline phosphatase-like"/>
    <property type="match status" value="1"/>
</dbReference>